<dbReference type="Proteomes" id="UP000386466">
    <property type="component" value="Unassembled WGS sequence"/>
</dbReference>
<dbReference type="PROSITE" id="PS50835">
    <property type="entry name" value="IG_LIKE"/>
    <property type="match status" value="6"/>
</dbReference>
<dbReference type="InterPro" id="IPR003597">
    <property type="entry name" value="Ig_C1-set"/>
</dbReference>
<dbReference type="SMART" id="SM00407">
    <property type="entry name" value="IGc1"/>
    <property type="match status" value="6"/>
</dbReference>
<comment type="subcellular location">
    <subcellularLocation>
        <location evidence="1">Cell membrane</location>
    </subcellularLocation>
    <subcellularLocation>
        <location evidence="2">Secreted</location>
    </subcellularLocation>
</comment>
<dbReference type="CDD" id="cd04986">
    <property type="entry name" value="IgC1_CH2_IgA"/>
    <property type="match status" value="1"/>
</dbReference>
<evidence type="ECO:0000313" key="11">
    <source>
        <dbReference type="Proteomes" id="UP000386466"/>
    </source>
</evidence>
<dbReference type="PANTHER" id="PTHR23411">
    <property type="entry name" value="TAPASIN"/>
    <property type="match status" value="1"/>
</dbReference>
<dbReference type="CDD" id="cd05847">
    <property type="entry name" value="IgC1_CH2_IgE"/>
    <property type="match status" value="1"/>
</dbReference>
<dbReference type="GO" id="GO:0005886">
    <property type="term" value="C:plasma membrane"/>
    <property type="evidence" value="ECO:0007669"/>
    <property type="project" value="UniProtKB-SubCell"/>
</dbReference>
<dbReference type="InterPro" id="IPR013783">
    <property type="entry name" value="Ig-like_fold"/>
</dbReference>
<dbReference type="FunFam" id="2.60.40.10:FF:000463">
    <property type="entry name" value="Immunoglobulin heavy constant gamma 1"/>
    <property type="match status" value="1"/>
</dbReference>
<dbReference type="CDD" id="cd05768">
    <property type="entry name" value="IgC1_CH3_IgAGD_CH4_IgAEM"/>
    <property type="match status" value="1"/>
</dbReference>
<dbReference type="Pfam" id="PF00047">
    <property type="entry name" value="ig"/>
    <property type="match status" value="1"/>
</dbReference>
<reference evidence="10 11" key="1">
    <citation type="submission" date="2019-01" db="EMBL/GenBank/DDBJ databases">
        <authorList>
            <person name="Alioto T."/>
            <person name="Alioto T."/>
        </authorList>
    </citation>
    <scope>NUCLEOTIDE SEQUENCE [LARGE SCALE GENOMIC DNA]</scope>
</reference>
<evidence type="ECO:0000256" key="3">
    <source>
        <dbReference type="ARBA" id="ARBA00022475"/>
    </source>
</evidence>
<evidence type="ECO:0000256" key="5">
    <source>
        <dbReference type="ARBA" id="ARBA00023136"/>
    </source>
</evidence>
<dbReference type="InterPro" id="IPR036179">
    <property type="entry name" value="Ig-like_dom_sf"/>
</dbReference>
<accession>A0A485PK08</accession>
<dbReference type="FunFam" id="2.60.40.10:FF:002016">
    <property type="entry name" value="Immunoglobulin heavy constant alpha 2"/>
    <property type="match status" value="1"/>
</dbReference>
<organism evidence="10 11">
    <name type="scientific">Lynx pardinus</name>
    <name type="common">Iberian lynx</name>
    <name type="synonym">Felis pardina</name>
    <dbReference type="NCBI Taxonomy" id="191816"/>
    <lineage>
        <taxon>Eukaryota</taxon>
        <taxon>Metazoa</taxon>
        <taxon>Chordata</taxon>
        <taxon>Craniata</taxon>
        <taxon>Vertebrata</taxon>
        <taxon>Euteleostomi</taxon>
        <taxon>Mammalia</taxon>
        <taxon>Eutheria</taxon>
        <taxon>Laurasiatheria</taxon>
        <taxon>Carnivora</taxon>
        <taxon>Feliformia</taxon>
        <taxon>Felidae</taxon>
        <taxon>Felinae</taxon>
        <taxon>Lynx</taxon>
    </lineage>
</organism>
<feature type="domain" description="Ig-like" evidence="9">
    <location>
        <begin position="546"/>
        <end position="648"/>
    </location>
</feature>
<feature type="domain" description="Ig-like" evidence="9">
    <location>
        <begin position="224"/>
        <end position="324"/>
    </location>
</feature>
<keyword evidence="4" id="KW-0964">Secreted</keyword>
<evidence type="ECO:0000259" key="9">
    <source>
        <dbReference type="PROSITE" id="PS50835"/>
    </source>
</evidence>
<dbReference type="InterPro" id="IPR013151">
    <property type="entry name" value="Immunoglobulin_dom"/>
</dbReference>
<dbReference type="EMBL" id="CAAGRJ010034903">
    <property type="protein sequence ID" value="VFV44046.1"/>
    <property type="molecule type" value="Genomic_DNA"/>
</dbReference>
<keyword evidence="8" id="KW-0393">Immunoglobulin domain</keyword>
<dbReference type="Gene3D" id="2.60.40.10">
    <property type="entry name" value="Immunoglobulins"/>
    <property type="match status" value="6"/>
</dbReference>
<dbReference type="PROSITE" id="PS00290">
    <property type="entry name" value="IG_MHC"/>
    <property type="match status" value="3"/>
</dbReference>
<dbReference type="SUPFAM" id="SSF48726">
    <property type="entry name" value="Immunoglobulin"/>
    <property type="match status" value="6"/>
</dbReference>
<evidence type="ECO:0000256" key="6">
    <source>
        <dbReference type="ARBA" id="ARBA00023157"/>
    </source>
</evidence>
<keyword evidence="3" id="KW-1003">Cell membrane</keyword>
<evidence type="ECO:0000256" key="8">
    <source>
        <dbReference type="ARBA" id="ARBA00023319"/>
    </source>
</evidence>
<proteinExistence type="predicted"/>
<dbReference type="GO" id="GO:0042113">
    <property type="term" value="P:B cell activation"/>
    <property type="evidence" value="ECO:0007669"/>
    <property type="project" value="UniProtKB-ARBA"/>
</dbReference>
<gene>
    <name evidence="10" type="ORF">LYPA_23C011837</name>
</gene>
<feature type="domain" description="Ig-like" evidence="9">
    <location>
        <begin position="333"/>
        <end position="425"/>
    </location>
</feature>
<evidence type="ECO:0000256" key="7">
    <source>
        <dbReference type="ARBA" id="ARBA00023180"/>
    </source>
</evidence>
<feature type="domain" description="Ig-like" evidence="9">
    <location>
        <begin position="442"/>
        <end position="537"/>
    </location>
</feature>
<feature type="domain" description="Ig-like" evidence="9">
    <location>
        <begin position="121"/>
        <end position="220"/>
    </location>
</feature>
<dbReference type="InterPro" id="IPR050380">
    <property type="entry name" value="Immune_Resp_Modulators"/>
</dbReference>
<dbReference type="FunFam" id="2.60.40.10:FF:001690">
    <property type="entry name" value="Immunoglobulin heavy constant epsilon"/>
    <property type="match status" value="1"/>
</dbReference>
<keyword evidence="11" id="KW-1185">Reference proteome</keyword>
<sequence>MSICPGGWRRGPPSVQAPLVFPLATCCKGTIATAPSVTLGCLVTGYFPMPVTVTWDAGSLNKSVVTLPATLQETSGLYTTTSHVTVSGEWAKQKFTCSVAHADSPTINKTVSACAMNFIPPTVKLFHSSCNPLGDTSSTIQLLCLISGYVPGDMEVTWLVDGQKATNIFPYTAPGKPEGKVTSTHSELNITQGEWVSQKTYTCQVTYQGFTFEDNARKCTESDPRGVSTYLSPPSPLDLYVHKSPKITCLVVDLANTDGMILTWSRENGESVHPDPMVKKTQYNGTITVTSTLPVDATDWVEGETYQCKVTHPDLPKDIVRSIAKAPESKTSPRVFPLSLRTSDPAGQVVVACLVQGFFPPEPLRVTWSPSKEGASIRNFPAVKSASGNLYTTSSQLTLPASQCPDGASLQCQVEHYSSTSPAVSVPCRVDPPPQCSPCNEPRLSLHKPALEDLLLGSNASITCTLSGLNSPKGALFSWTPSGGKQAIQKPPERDSCGCYSVSSVLPGCAEPWNRGENFSCTATHPELKTPKTDTISKVLENTFRPQVHLLPPPSEELALNELVSLTCLVRGFSPEDVLVRWLQGSQELSREKYLTWGPLQEPDQSVPTFATTSVLRVSAEDWKQGEKFSCMVGHEALPLAFTQKTIDRLAGKPTHVNVSVVMSDGKGGGDGVCVLLFFSFFSGFTC</sequence>
<evidence type="ECO:0000256" key="4">
    <source>
        <dbReference type="ARBA" id="ARBA00022525"/>
    </source>
</evidence>
<dbReference type="FunFam" id="2.60.40.10:FF:000998">
    <property type="entry name" value="Immunoglobulin heavy constant epsilon"/>
    <property type="match status" value="2"/>
</dbReference>
<dbReference type="InterPro" id="IPR007110">
    <property type="entry name" value="Ig-like_dom"/>
</dbReference>
<dbReference type="InterPro" id="IPR003006">
    <property type="entry name" value="Ig/MHC_CS"/>
</dbReference>
<name>A0A485PK08_LYNPA</name>
<keyword evidence="7" id="KW-0325">Glycoprotein</keyword>
<dbReference type="GO" id="GO:0005576">
    <property type="term" value="C:extracellular region"/>
    <property type="evidence" value="ECO:0007669"/>
    <property type="project" value="UniProtKB-SubCell"/>
</dbReference>
<evidence type="ECO:0000313" key="10">
    <source>
        <dbReference type="EMBL" id="VFV44046.1"/>
    </source>
</evidence>
<evidence type="ECO:0000256" key="1">
    <source>
        <dbReference type="ARBA" id="ARBA00004236"/>
    </source>
</evidence>
<keyword evidence="6" id="KW-1015">Disulfide bond</keyword>
<dbReference type="GO" id="GO:1903131">
    <property type="term" value="P:mononuclear cell differentiation"/>
    <property type="evidence" value="ECO:0007669"/>
    <property type="project" value="UniProtKB-ARBA"/>
</dbReference>
<keyword evidence="5" id="KW-0472">Membrane</keyword>
<protein>
    <recommendedName>
        <fullName evidence="9">Ig-like domain-containing protein</fullName>
    </recommendedName>
</protein>
<feature type="domain" description="Ig-like" evidence="9">
    <location>
        <begin position="18"/>
        <end position="112"/>
    </location>
</feature>
<evidence type="ECO:0000256" key="2">
    <source>
        <dbReference type="ARBA" id="ARBA00004613"/>
    </source>
</evidence>
<dbReference type="Pfam" id="PF07654">
    <property type="entry name" value="C1-set"/>
    <property type="match status" value="5"/>
</dbReference>
<dbReference type="AlphaFoldDB" id="A0A485PK08"/>